<dbReference type="GO" id="GO:0012505">
    <property type="term" value="C:endomembrane system"/>
    <property type="evidence" value="ECO:0007669"/>
    <property type="project" value="TreeGrafter"/>
</dbReference>
<dbReference type="PANTHER" id="PTHR45918">
    <property type="entry name" value="ALPHA-1,3/1,6-MANNOSYLTRANSFERASE ALG2"/>
    <property type="match status" value="1"/>
</dbReference>
<evidence type="ECO:0000313" key="3">
    <source>
        <dbReference type="EMBL" id="CAA9253149.1"/>
    </source>
</evidence>
<evidence type="ECO:0000259" key="2">
    <source>
        <dbReference type="Pfam" id="PF00534"/>
    </source>
</evidence>
<dbReference type="Gene3D" id="3.40.50.2000">
    <property type="entry name" value="Glycogen Phosphorylase B"/>
    <property type="match status" value="2"/>
</dbReference>
<dbReference type="PANTHER" id="PTHR45918:SF1">
    <property type="entry name" value="ALPHA-1,3_1,6-MANNOSYLTRANSFERASE ALG2"/>
    <property type="match status" value="1"/>
</dbReference>
<name>A0A6J4IKT3_9PROT</name>
<feature type="domain" description="Glycosyl transferase family 1" evidence="2">
    <location>
        <begin position="177"/>
        <end position="331"/>
    </location>
</feature>
<dbReference type="EMBL" id="CADCTL010000154">
    <property type="protein sequence ID" value="CAA9253149.1"/>
    <property type="molecule type" value="Genomic_DNA"/>
</dbReference>
<dbReference type="GO" id="GO:0004378">
    <property type="term" value="F:GDP-Man:Man(1)GlcNAc(2)-PP-Dol alpha-1,3-mannosyltransferase activity"/>
    <property type="evidence" value="ECO:0007669"/>
    <property type="project" value="InterPro"/>
</dbReference>
<sequence length="348" mass="38375">MRVGLLTVQVPFVRGGAEMLAESLAREIKRAGHEAEIISLPYKWYPPARIPEHMLACRLVGVEDSNGVPIDRVIGLKFPAYMARHPNKVMWLLHQHRGAYDLWGTELGDLHNSPDGAHVRAAIQEADTRLIPEARACYTISRKVSDRLRRFCDLPSTPLYHPPPGAEQLSCGEYGDYFLVPSRINRSKRQDLVVEALGLTRHPVRAVFMGAADDHRYGDALKASSGRGAAGGRAVWAGAVSDEKRVQLYADCLGVVFVPWDEDYGYVTLEAMLSAKAVITCADSGGPLEFVADRVNGLVCEPSPAALAEALDLLWERRHVAREYGQAGRQRYSDMGIGWENTLSCLLG</sequence>
<keyword evidence="1 3" id="KW-0808">Transferase</keyword>
<evidence type="ECO:0000256" key="1">
    <source>
        <dbReference type="ARBA" id="ARBA00022679"/>
    </source>
</evidence>
<dbReference type="InterPro" id="IPR027054">
    <property type="entry name" value="ALG2"/>
</dbReference>
<dbReference type="AlphaFoldDB" id="A0A6J4IKT3"/>
<dbReference type="SUPFAM" id="SSF53756">
    <property type="entry name" value="UDP-Glycosyltransferase/glycogen phosphorylase"/>
    <property type="match status" value="1"/>
</dbReference>
<organism evidence="3">
    <name type="scientific">uncultured Acetobacteraceae bacterium</name>
    <dbReference type="NCBI Taxonomy" id="169975"/>
    <lineage>
        <taxon>Bacteria</taxon>
        <taxon>Pseudomonadati</taxon>
        <taxon>Pseudomonadota</taxon>
        <taxon>Alphaproteobacteria</taxon>
        <taxon>Acetobacterales</taxon>
        <taxon>Acetobacteraceae</taxon>
        <taxon>environmental samples</taxon>
    </lineage>
</organism>
<dbReference type="InterPro" id="IPR001296">
    <property type="entry name" value="Glyco_trans_1"/>
</dbReference>
<accession>A0A6J4IKT3</accession>
<dbReference type="CDD" id="cd03801">
    <property type="entry name" value="GT4_PimA-like"/>
    <property type="match status" value="1"/>
</dbReference>
<protein>
    <submittedName>
        <fullName evidence="3">Glycosyltransferase</fullName>
    </submittedName>
</protein>
<reference evidence="3" key="1">
    <citation type="submission" date="2020-02" db="EMBL/GenBank/DDBJ databases">
        <authorList>
            <person name="Meier V. D."/>
        </authorList>
    </citation>
    <scope>NUCLEOTIDE SEQUENCE</scope>
    <source>
        <strain evidence="3">AVDCRST_MAG04</strain>
    </source>
</reference>
<dbReference type="Pfam" id="PF00534">
    <property type="entry name" value="Glycos_transf_1"/>
    <property type="match status" value="1"/>
</dbReference>
<proteinExistence type="predicted"/>
<gene>
    <name evidence="3" type="ORF">AVDCRST_MAG04-2216</name>
</gene>